<evidence type="ECO:0000313" key="2">
    <source>
        <dbReference type="Proteomes" id="UP000019763"/>
    </source>
</evidence>
<dbReference type="GeneID" id="22912249"/>
<organism evidence="1 2">
    <name type="scientific">Gregarina niphandrodes</name>
    <name type="common">Septate eugregarine</name>
    <dbReference type="NCBI Taxonomy" id="110365"/>
    <lineage>
        <taxon>Eukaryota</taxon>
        <taxon>Sar</taxon>
        <taxon>Alveolata</taxon>
        <taxon>Apicomplexa</taxon>
        <taxon>Conoidasida</taxon>
        <taxon>Gregarinasina</taxon>
        <taxon>Eugregarinorida</taxon>
        <taxon>Gregarinidae</taxon>
        <taxon>Gregarina</taxon>
    </lineage>
</organism>
<proteinExistence type="predicted"/>
<gene>
    <name evidence="1" type="ORF">GNI_061200</name>
</gene>
<keyword evidence="2" id="KW-1185">Reference proteome</keyword>
<dbReference type="VEuPathDB" id="CryptoDB:GNI_061200"/>
<reference evidence="1" key="1">
    <citation type="submission" date="2013-12" db="EMBL/GenBank/DDBJ databases">
        <authorList>
            <person name="Omoto C.K."/>
            <person name="Sibley D."/>
            <person name="Venepally P."/>
            <person name="Hadjithomas M."/>
            <person name="Karamycheva S."/>
            <person name="Brunk B."/>
            <person name="Roos D."/>
            <person name="Caler E."/>
            <person name="Lorenzi H."/>
        </authorList>
    </citation>
    <scope>NUCLEOTIDE SEQUENCE</scope>
</reference>
<protein>
    <submittedName>
        <fullName evidence="1">Uncharacterized protein</fullName>
    </submittedName>
</protein>
<sequence>MAIPFAHAKDARITIRVFLCRAQVTLRLTVVVTPFYWGGQMENHFGCGLKVNIFTTNPSDCCDDAFQTSAPLPYVEYRGSKGQLVDLPGRDAAAYGRGLAAPGNQTRTSMDFMNALVRALELHRLPAGDITQSK</sequence>
<dbReference type="AlphaFoldDB" id="A0A023B8G2"/>
<name>A0A023B8G2_GRENI</name>
<dbReference type="RefSeq" id="XP_011134546.1">
    <property type="nucleotide sequence ID" value="XM_011136244.1"/>
</dbReference>
<dbReference type="Proteomes" id="UP000019763">
    <property type="component" value="Unassembled WGS sequence"/>
</dbReference>
<dbReference type="EMBL" id="AFNH02000463">
    <property type="protein sequence ID" value="EZG68852.1"/>
    <property type="molecule type" value="Genomic_DNA"/>
</dbReference>
<evidence type="ECO:0000313" key="1">
    <source>
        <dbReference type="EMBL" id="EZG68852.1"/>
    </source>
</evidence>
<comment type="caution">
    <text evidence="1">The sequence shown here is derived from an EMBL/GenBank/DDBJ whole genome shotgun (WGS) entry which is preliminary data.</text>
</comment>
<accession>A0A023B8G2</accession>